<evidence type="ECO:0000256" key="3">
    <source>
        <dbReference type="SAM" id="SignalP"/>
    </source>
</evidence>
<dbReference type="PANTHER" id="PTHR12304:SF4">
    <property type="entry name" value="URIDINE NUCLEOSIDASE"/>
    <property type="match status" value="1"/>
</dbReference>
<evidence type="ECO:0000256" key="2">
    <source>
        <dbReference type="ARBA" id="ARBA00023295"/>
    </source>
</evidence>
<keyword evidence="6" id="KW-1185">Reference proteome</keyword>
<dbReference type="SUPFAM" id="SSF53590">
    <property type="entry name" value="Nucleoside hydrolase"/>
    <property type="match status" value="1"/>
</dbReference>
<comment type="caution">
    <text evidence="5">The sequence shown here is derived from an EMBL/GenBank/DDBJ whole genome shotgun (WGS) entry which is preliminary data.</text>
</comment>
<keyword evidence="1 5" id="KW-0378">Hydrolase</keyword>
<organism evidence="5 6">
    <name type="scientific">Anaerobaca lacustris</name>
    <dbReference type="NCBI Taxonomy" id="3044600"/>
    <lineage>
        <taxon>Bacteria</taxon>
        <taxon>Pseudomonadati</taxon>
        <taxon>Planctomycetota</taxon>
        <taxon>Phycisphaerae</taxon>
        <taxon>Sedimentisphaerales</taxon>
        <taxon>Anaerobacaceae</taxon>
        <taxon>Anaerobaca</taxon>
    </lineage>
</organism>
<keyword evidence="2" id="KW-0326">Glycosidase</keyword>
<feature type="domain" description="Inosine/uridine-preferring nucleoside hydrolase" evidence="4">
    <location>
        <begin position="48"/>
        <end position="280"/>
    </location>
</feature>
<reference evidence="5" key="1">
    <citation type="submission" date="2023-05" db="EMBL/GenBank/DDBJ databases">
        <title>Anaerotaeda fermentans gen. nov., sp. nov., a novel anaerobic planctomycete of the new family within the order Sedimentisphaerales isolated from Taman Peninsula, Russia.</title>
        <authorList>
            <person name="Khomyakova M.A."/>
            <person name="Merkel A.Y."/>
            <person name="Slobodkin A.I."/>
        </authorList>
    </citation>
    <scope>NUCLEOTIDE SEQUENCE</scope>
    <source>
        <strain evidence="5">M17dextr</strain>
    </source>
</reference>
<dbReference type="Gene3D" id="3.90.245.10">
    <property type="entry name" value="Ribonucleoside hydrolase-like"/>
    <property type="match status" value="1"/>
</dbReference>
<evidence type="ECO:0000313" key="6">
    <source>
        <dbReference type="Proteomes" id="UP001431776"/>
    </source>
</evidence>
<dbReference type="AlphaFoldDB" id="A0AAW6TRV0"/>
<dbReference type="InterPro" id="IPR001910">
    <property type="entry name" value="Inosine/uridine_hydrolase_dom"/>
</dbReference>
<sequence length="330" mass="37436">MMKLICMGLILGLAVGAATSLAQEYPAIPEGRRIEMLQPPTKRPIRMVFDTDTYNEIDDQFALVYALISPELDVQAVYAAPFHNNRSTGPADGMEKSYEEILRILGKLDRSPDGFAFKGSTRYLTDLKKPERSAAVADLIERAKKSSPDDPLYVVPVGAITNVSNAILIEPSIIRNIVVVWLGGNGHHWPHQREFNYMQDLNASRVVFDSGVPLVQLPCTPIVTHFATTVPEMERYVGGRGPIGDYLLEIFEDYRKDHFAWSKVLWDMTAVAWLVNDRWLPSDLVHSPIVTDNYTFSFNKSRHLIRVVNFVHRDPIFRDFFTKLDNRAKD</sequence>
<dbReference type="EMBL" id="JASCXX010000001">
    <property type="protein sequence ID" value="MDI6447430.1"/>
    <property type="molecule type" value="Genomic_DNA"/>
</dbReference>
<feature type="signal peptide" evidence="3">
    <location>
        <begin position="1"/>
        <end position="22"/>
    </location>
</feature>
<accession>A0AAW6TRV0</accession>
<proteinExistence type="predicted"/>
<dbReference type="Proteomes" id="UP001431776">
    <property type="component" value="Unassembled WGS sequence"/>
</dbReference>
<evidence type="ECO:0000259" key="4">
    <source>
        <dbReference type="Pfam" id="PF01156"/>
    </source>
</evidence>
<keyword evidence="3" id="KW-0732">Signal</keyword>
<evidence type="ECO:0000256" key="1">
    <source>
        <dbReference type="ARBA" id="ARBA00022801"/>
    </source>
</evidence>
<dbReference type="RefSeq" id="WP_349242840.1">
    <property type="nucleotide sequence ID" value="NZ_JASCXX010000001.1"/>
</dbReference>
<dbReference type="GO" id="GO:0005829">
    <property type="term" value="C:cytosol"/>
    <property type="evidence" value="ECO:0007669"/>
    <property type="project" value="TreeGrafter"/>
</dbReference>
<dbReference type="GO" id="GO:0008477">
    <property type="term" value="F:purine nucleosidase activity"/>
    <property type="evidence" value="ECO:0007669"/>
    <property type="project" value="TreeGrafter"/>
</dbReference>
<dbReference type="GO" id="GO:0006152">
    <property type="term" value="P:purine nucleoside catabolic process"/>
    <property type="evidence" value="ECO:0007669"/>
    <property type="project" value="TreeGrafter"/>
</dbReference>
<gene>
    <name evidence="5" type="ORF">QJ522_00110</name>
</gene>
<evidence type="ECO:0000313" key="5">
    <source>
        <dbReference type="EMBL" id="MDI6447430.1"/>
    </source>
</evidence>
<dbReference type="InterPro" id="IPR023186">
    <property type="entry name" value="IUNH"/>
</dbReference>
<feature type="chain" id="PRO_5043375398" evidence="3">
    <location>
        <begin position="23"/>
        <end position="330"/>
    </location>
</feature>
<protein>
    <submittedName>
        <fullName evidence="5">Nucleoside hydrolase</fullName>
    </submittedName>
</protein>
<dbReference type="PANTHER" id="PTHR12304">
    <property type="entry name" value="INOSINE-URIDINE PREFERRING NUCLEOSIDE HYDROLASE"/>
    <property type="match status" value="1"/>
</dbReference>
<dbReference type="InterPro" id="IPR036452">
    <property type="entry name" value="Ribo_hydro-like"/>
</dbReference>
<name>A0AAW6TRV0_9BACT</name>
<dbReference type="Pfam" id="PF01156">
    <property type="entry name" value="IU_nuc_hydro"/>
    <property type="match status" value="1"/>
</dbReference>